<dbReference type="AlphaFoldDB" id="A0A4R1R260"/>
<feature type="transmembrane region" description="Helical" evidence="6">
    <location>
        <begin position="122"/>
        <end position="141"/>
    </location>
</feature>
<dbReference type="GO" id="GO:0000271">
    <property type="term" value="P:polysaccharide biosynthetic process"/>
    <property type="evidence" value="ECO:0007669"/>
    <property type="project" value="InterPro"/>
</dbReference>
<dbReference type="RefSeq" id="WP_051869785.1">
    <property type="nucleotide sequence ID" value="NZ_JPNB01000002.1"/>
</dbReference>
<name>A0A4R1R260_9FIRM</name>
<accession>A0A4R1R260</accession>
<evidence type="ECO:0000256" key="4">
    <source>
        <dbReference type="ARBA" id="ARBA00022989"/>
    </source>
</evidence>
<dbReference type="Proteomes" id="UP000295718">
    <property type="component" value="Unassembled WGS sequence"/>
</dbReference>
<dbReference type="OrthoDB" id="361483at2"/>
<organism evidence="8 9">
    <name type="scientific">Kineothrix alysoides</name>
    <dbReference type="NCBI Taxonomy" id="1469948"/>
    <lineage>
        <taxon>Bacteria</taxon>
        <taxon>Bacillati</taxon>
        <taxon>Bacillota</taxon>
        <taxon>Clostridia</taxon>
        <taxon>Lachnospirales</taxon>
        <taxon>Lachnospiraceae</taxon>
        <taxon>Kineothrix</taxon>
    </lineage>
</organism>
<dbReference type="Pfam" id="PF04138">
    <property type="entry name" value="GtrA_DPMS_TM"/>
    <property type="match status" value="1"/>
</dbReference>
<evidence type="ECO:0000259" key="7">
    <source>
        <dbReference type="Pfam" id="PF04138"/>
    </source>
</evidence>
<keyword evidence="3 6" id="KW-0812">Transmembrane</keyword>
<dbReference type="GO" id="GO:0005886">
    <property type="term" value="C:plasma membrane"/>
    <property type="evidence" value="ECO:0007669"/>
    <property type="project" value="TreeGrafter"/>
</dbReference>
<feature type="domain" description="GtrA/DPMS transmembrane" evidence="7">
    <location>
        <begin position="18"/>
        <end position="141"/>
    </location>
</feature>
<reference evidence="8 9" key="1">
    <citation type="submission" date="2019-03" db="EMBL/GenBank/DDBJ databases">
        <title>Genomic Encyclopedia of Type Strains, Phase IV (KMG-IV): sequencing the most valuable type-strain genomes for metagenomic binning, comparative biology and taxonomic classification.</title>
        <authorList>
            <person name="Goeker M."/>
        </authorList>
    </citation>
    <scope>NUCLEOTIDE SEQUENCE [LARGE SCALE GENOMIC DNA]</scope>
    <source>
        <strain evidence="8 9">DSM 100556</strain>
    </source>
</reference>
<dbReference type="PANTHER" id="PTHR38459">
    <property type="entry name" value="PROPHAGE BACTOPRENOL-LINKED GLUCOSE TRANSLOCASE HOMOLOG"/>
    <property type="match status" value="1"/>
</dbReference>
<keyword evidence="4 6" id="KW-1133">Transmembrane helix</keyword>
<keyword evidence="9" id="KW-1185">Reference proteome</keyword>
<evidence type="ECO:0000313" key="8">
    <source>
        <dbReference type="EMBL" id="TCL59439.1"/>
    </source>
</evidence>
<feature type="transmembrane region" description="Helical" evidence="6">
    <location>
        <begin position="47"/>
        <end position="68"/>
    </location>
</feature>
<proteinExistence type="inferred from homology"/>
<comment type="similarity">
    <text evidence="2">Belongs to the GtrA family.</text>
</comment>
<dbReference type="InterPro" id="IPR007267">
    <property type="entry name" value="GtrA_DPMS_TM"/>
</dbReference>
<protein>
    <submittedName>
        <fullName evidence="8">Putative flippase GtrA</fullName>
    </submittedName>
</protein>
<evidence type="ECO:0000256" key="5">
    <source>
        <dbReference type="ARBA" id="ARBA00023136"/>
    </source>
</evidence>
<dbReference type="EMBL" id="SLUO01000004">
    <property type="protein sequence ID" value="TCL59439.1"/>
    <property type="molecule type" value="Genomic_DNA"/>
</dbReference>
<keyword evidence="5 6" id="KW-0472">Membrane</keyword>
<gene>
    <name evidence="8" type="ORF">EDD76_104176</name>
</gene>
<evidence type="ECO:0000256" key="6">
    <source>
        <dbReference type="SAM" id="Phobius"/>
    </source>
</evidence>
<evidence type="ECO:0000256" key="2">
    <source>
        <dbReference type="ARBA" id="ARBA00009399"/>
    </source>
</evidence>
<feature type="transmembrane region" description="Helical" evidence="6">
    <location>
        <begin position="15"/>
        <end position="35"/>
    </location>
</feature>
<comment type="caution">
    <text evidence="8">The sequence shown here is derived from an EMBL/GenBank/DDBJ whole genome shotgun (WGS) entry which is preliminary data.</text>
</comment>
<evidence type="ECO:0000256" key="3">
    <source>
        <dbReference type="ARBA" id="ARBA00022692"/>
    </source>
</evidence>
<comment type="subcellular location">
    <subcellularLocation>
        <location evidence="1">Membrane</location>
        <topology evidence="1">Multi-pass membrane protein</topology>
    </subcellularLocation>
</comment>
<evidence type="ECO:0000256" key="1">
    <source>
        <dbReference type="ARBA" id="ARBA00004141"/>
    </source>
</evidence>
<feature type="transmembrane region" description="Helical" evidence="6">
    <location>
        <begin position="88"/>
        <end position="110"/>
    </location>
</feature>
<sequence length="146" mass="16770">MIEFIMNMYKKYEEAVSYLFFGFLAFLVNMLAYAAAAKVLGADEDKVVLVLIATSFAWVVAVLFAYWTNRTFVFKSKITDKTGVHKEFVSFISARIVTGIMELILMYVLVDVIRVDDVISKFICNVIVIVSNYVFSKLWVFRKKEA</sequence>
<dbReference type="InterPro" id="IPR051401">
    <property type="entry name" value="GtrA_CellWall_Glycosyl"/>
</dbReference>
<dbReference type="PANTHER" id="PTHR38459:SF5">
    <property type="entry name" value="CELL WALL TEICHOIC ACID GLYCOSYLATION PROTEIN GTCA"/>
    <property type="match status" value="1"/>
</dbReference>
<evidence type="ECO:0000313" key="9">
    <source>
        <dbReference type="Proteomes" id="UP000295718"/>
    </source>
</evidence>
<dbReference type="STRING" id="1469948.GCA_000732725_03685"/>